<keyword evidence="10" id="KW-0732">Signal</keyword>
<reference evidence="12" key="1">
    <citation type="submission" date="2011-08" db="EMBL/GenBank/DDBJ databases">
        <authorList>
            <person name="Rombauts S."/>
        </authorList>
    </citation>
    <scope>NUCLEOTIDE SEQUENCE</scope>
    <source>
        <strain evidence="12">London</strain>
    </source>
</reference>
<dbReference type="GO" id="GO:0005041">
    <property type="term" value="F:low-density lipoprotein particle receptor activity"/>
    <property type="evidence" value="ECO:0007669"/>
    <property type="project" value="TreeGrafter"/>
</dbReference>
<keyword evidence="7" id="KW-0675">Receptor</keyword>
<feature type="chain" id="PRO_5004580684" evidence="10">
    <location>
        <begin position="24"/>
        <end position="120"/>
    </location>
</feature>
<dbReference type="Gene3D" id="4.10.400.10">
    <property type="entry name" value="Low-density Lipoprotein Receptor"/>
    <property type="match status" value="2"/>
</dbReference>
<evidence type="ECO:0000256" key="2">
    <source>
        <dbReference type="ARBA" id="ARBA00022692"/>
    </source>
</evidence>
<organism evidence="11 12">
    <name type="scientific">Tetranychus urticae</name>
    <name type="common">Two-spotted spider mite</name>
    <dbReference type="NCBI Taxonomy" id="32264"/>
    <lineage>
        <taxon>Eukaryota</taxon>
        <taxon>Metazoa</taxon>
        <taxon>Ecdysozoa</taxon>
        <taxon>Arthropoda</taxon>
        <taxon>Chelicerata</taxon>
        <taxon>Arachnida</taxon>
        <taxon>Acari</taxon>
        <taxon>Acariformes</taxon>
        <taxon>Trombidiformes</taxon>
        <taxon>Prostigmata</taxon>
        <taxon>Eleutherengona</taxon>
        <taxon>Raphignathae</taxon>
        <taxon>Tetranychoidea</taxon>
        <taxon>Tetranychidae</taxon>
        <taxon>Tetranychus</taxon>
    </lineage>
</organism>
<evidence type="ECO:0000256" key="10">
    <source>
        <dbReference type="SAM" id="SignalP"/>
    </source>
</evidence>
<feature type="signal peptide" evidence="10">
    <location>
        <begin position="1"/>
        <end position="23"/>
    </location>
</feature>
<dbReference type="EnsemblMetazoa" id="tetur02g03950.1">
    <property type="protein sequence ID" value="tetur02g03950.1"/>
    <property type="gene ID" value="tetur02g03950"/>
</dbReference>
<dbReference type="InterPro" id="IPR051221">
    <property type="entry name" value="LDLR-related"/>
</dbReference>
<dbReference type="PROSITE" id="PS50068">
    <property type="entry name" value="LDLRA_2"/>
    <property type="match status" value="2"/>
</dbReference>
<keyword evidence="5" id="KW-0472">Membrane</keyword>
<comment type="subcellular location">
    <subcellularLocation>
        <location evidence="1">Membrane</location>
        <topology evidence="1">Single-pass membrane protein</topology>
    </subcellularLocation>
</comment>
<dbReference type="InterPro" id="IPR036055">
    <property type="entry name" value="LDL_receptor-like_sf"/>
</dbReference>
<proteinExistence type="predicted"/>
<evidence type="ECO:0000256" key="5">
    <source>
        <dbReference type="ARBA" id="ARBA00023136"/>
    </source>
</evidence>
<gene>
    <name evidence="11" type="primary">107370898</name>
</gene>
<keyword evidence="12" id="KW-1185">Reference proteome</keyword>
<sequence length="120" mass="14255">MIYHSLFIAFLLLLLSFIQPSYQACNKVYQYECPKSRECIGKAWICDNEPDCSDGEDEEPFMNCKELKCNPQTQFKCQHGQCIPLNWLCDGFKDCPIYNDDEDETMCRNMRQRKRNTRFN</sequence>
<dbReference type="GO" id="GO:0005886">
    <property type="term" value="C:plasma membrane"/>
    <property type="evidence" value="ECO:0007669"/>
    <property type="project" value="TreeGrafter"/>
</dbReference>
<dbReference type="eggNOG" id="KOG1215">
    <property type="taxonomic scope" value="Eukaryota"/>
</dbReference>
<evidence type="ECO:0000313" key="12">
    <source>
        <dbReference type="Proteomes" id="UP000015104"/>
    </source>
</evidence>
<dbReference type="PANTHER" id="PTHR22722:SF5">
    <property type="entry name" value="LOW-DENSITY LIPOPROTEIN RECEPTOR-RELATED PROTEIN 1B"/>
    <property type="match status" value="1"/>
</dbReference>
<evidence type="ECO:0000256" key="3">
    <source>
        <dbReference type="ARBA" id="ARBA00022737"/>
    </source>
</evidence>
<dbReference type="SMART" id="SM00192">
    <property type="entry name" value="LDLa"/>
    <property type="match status" value="2"/>
</dbReference>
<dbReference type="KEGG" id="tut:107370898"/>
<protein>
    <submittedName>
        <fullName evidence="11">Uncharacterized protein</fullName>
    </submittedName>
</protein>
<dbReference type="STRING" id="32264.T1JVB0"/>
<dbReference type="HOGENOM" id="CLU_085098_3_2_1"/>
<evidence type="ECO:0000256" key="9">
    <source>
        <dbReference type="PROSITE-ProRule" id="PRU00124"/>
    </source>
</evidence>
<comment type="caution">
    <text evidence="9">Lacks conserved residue(s) required for the propagation of feature annotation.</text>
</comment>
<dbReference type="Proteomes" id="UP000015104">
    <property type="component" value="Unassembled WGS sequence"/>
</dbReference>
<accession>T1JVB0</accession>
<evidence type="ECO:0000256" key="8">
    <source>
        <dbReference type="ARBA" id="ARBA00023180"/>
    </source>
</evidence>
<dbReference type="Pfam" id="PF00057">
    <property type="entry name" value="Ldl_recept_a"/>
    <property type="match status" value="2"/>
</dbReference>
<dbReference type="EMBL" id="CAEY01000792">
    <property type="status" value="NOT_ANNOTATED_CDS"/>
    <property type="molecule type" value="Genomic_DNA"/>
</dbReference>
<dbReference type="InterPro" id="IPR002172">
    <property type="entry name" value="LDrepeatLR_classA_rpt"/>
</dbReference>
<dbReference type="PROSITE" id="PS01209">
    <property type="entry name" value="LDLRA_1"/>
    <property type="match status" value="1"/>
</dbReference>
<evidence type="ECO:0000256" key="1">
    <source>
        <dbReference type="ARBA" id="ARBA00004167"/>
    </source>
</evidence>
<dbReference type="OrthoDB" id="6418699at2759"/>
<dbReference type="AlphaFoldDB" id="T1JVB0"/>
<evidence type="ECO:0000256" key="7">
    <source>
        <dbReference type="ARBA" id="ARBA00023170"/>
    </source>
</evidence>
<keyword evidence="4" id="KW-1133">Transmembrane helix</keyword>
<dbReference type="PRINTS" id="PR00261">
    <property type="entry name" value="LDLRECEPTOR"/>
</dbReference>
<reference evidence="11" key="2">
    <citation type="submission" date="2015-06" db="UniProtKB">
        <authorList>
            <consortium name="EnsemblMetazoa"/>
        </authorList>
    </citation>
    <scope>IDENTIFICATION</scope>
</reference>
<name>T1JVB0_TETUR</name>
<dbReference type="PANTHER" id="PTHR22722">
    <property type="entry name" value="LOW-DENSITY LIPOPROTEIN RECEPTOR-RELATED PROTEIN 2-RELATED"/>
    <property type="match status" value="1"/>
</dbReference>
<keyword evidence="3" id="KW-0677">Repeat</keyword>
<keyword evidence="2" id="KW-0812">Transmembrane</keyword>
<evidence type="ECO:0000256" key="4">
    <source>
        <dbReference type="ARBA" id="ARBA00022989"/>
    </source>
</evidence>
<keyword evidence="6 9" id="KW-1015">Disulfide bond</keyword>
<dbReference type="GO" id="GO:0043235">
    <property type="term" value="C:receptor complex"/>
    <property type="evidence" value="ECO:0007669"/>
    <property type="project" value="TreeGrafter"/>
</dbReference>
<feature type="disulfide bond" evidence="9">
    <location>
        <begin position="77"/>
        <end position="95"/>
    </location>
</feature>
<dbReference type="InterPro" id="IPR023415">
    <property type="entry name" value="LDLR_class-A_CS"/>
</dbReference>
<dbReference type="SUPFAM" id="SSF57424">
    <property type="entry name" value="LDL receptor-like module"/>
    <property type="match status" value="2"/>
</dbReference>
<evidence type="ECO:0000313" key="11">
    <source>
        <dbReference type="EnsemblMetazoa" id="tetur02g03950.1"/>
    </source>
</evidence>
<evidence type="ECO:0000256" key="6">
    <source>
        <dbReference type="ARBA" id="ARBA00023157"/>
    </source>
</evidence>
<dbReference type="CDD" id="cd00112">
    <property type="entry name" value="LDLa"/>
    <property type="match status" value="2"/>
</dbReference>
<keyword evidence="8" id="KW-0325">Glycoprotein</keyword>